<dbReference type="GO" id="GO:0008080">
    <property type="term" value="F:N-acetyltransferase activity"/>
    <property type="evidence" value="ECO:0007669"/>
    <property type="project" value="InterPro"/>
</dbReference>
<sequence length="181" mass="20991">MWEGCQVMADTIQIRLMDLADIKQVLEVEQVSFRTPWTEEAFYNELTNNRFAYYMVAETENRVIGYCGVWVIVDEAHITNIAVHPDFRGRKVGERLLRSMMLLARLKGALKITLEVRVSNHIAQNLYRKLGFKVTGQRKGYYTDNQEDALIMWADLEPCLADDWLENSLEKGESNGLQQKQ</sequence>
<proteinExistence type="inferred from homology"/>
<keyword evidence="4" id="KW-0012">Acyltransferase</keyword>
<evidence type="ECO:0000256" key="1">
    <source>
        <dbReference type="ARBA" id="ARBA00005395"/>
    </source>
</evidence>
<evidence type="ECO:0000313" key="6">
    <source>
        <dbReference type="EMBL" id="EGL82983.1"/>
    </source>
</evidence>
<organism evidence="6 7">
    <name type="scientific">Caldalkalibacillus thermarum (strain TA2.A1)</name>
    <dbReference type="NCBI Taxonomy" id="986075"/>
    <lineage>
        <taxon>Bacteria</taxon>
        <taxon>Bacillati</taxon>
        <taxon>Bacillota</taxon>
        <taxon>Bacilli</taxon>
        <taxon>Bacillales</taxon>
        <taxon>Bacillaceae</taxon>
        <taxon>Caldalkalibacillus</taxon>
    </lineage>
</organism>
<accession>F5L6N2</accession>
<evidence type="ECO:0000256" key="3">
    <source>
        <dbReference type="ARBA" id="ARBA00022679"/>
    </source>
</evidence>
<evidence type="ECO:0000256" key="2">
    <source>
        <dbReference type="ARBA" id="ARBA00022490"/>
    </source>
</evidence>
<dbReference type="InterPro" id="IPR016181">
    <property type="entry name" value="Acyl_CoA_acyltransferase"/>
</dbReference>
<dbReference type="Proteomes" id="UP000010716">
    <property type="component" value="Unassembled WGS sequence"/>
</dbReference>
<dbReference type="PROSITE" id="PS51186">
    <property type="entry name" value="GNAT"/>
    <property type="match status" value="1"/>
</dbReference>
<dbReference type="AlphaFoldDB" id="F5L6N2"/>
<reference evidence="6 7" key="1">
    <citation type="journal article" date="2011" name="J. Bacteriol.">
        <title>Draft genome sequence of the thermoalkaliphilic Caldalkalibacillus thermarum strain TA2.A1.</title>
        <authorList>
            <person name="Kalamorz F."/>
            <person name="Keis S."/>
            <person name="McMillan D.G."/>
            <person name="Olsson K."/>
            <person name="Stanton J.A."/>
            <person name="Stockwell P."/>
            <person name="Black M.A."/>
            <person name="Klingeman D.M."/>
            <person name="Land M.L."/>
            <person name="Han C.S."/>
            <person name="Martin S.L."/>
            <person name="Becher S.A."/>
            <person name="Peddie C.J."/>
            <person name="Morgan H.W."/>
            <person name="Matthies D."/>
            <person name="Preiss L."/>
            <person name="Meier T."/>
            <person name="Brown S.D."/>
            <person name="Cook G.M."/>
        </authorList>
    </citation>
    <scope>NUCLEOTIDE SEQUENCE [LARGE SCALE GENOMIC DNA]</scope>
    <source>
        <strain evidence="6 7">TA2.A1</strain>
    </source>
</reference>
<dbReference type="SUPFAM" id="SSF55729">
    <property type="entry name" value="Acyl-CoA N-acyltransferases (Nat)"/>
    <property type="match status" value="1"/>
</dbReference>
<dbReference type="InterPro" id="IPR006464">
    <property type="entry name" value="AcTrfase_RimI/Ard1"/>
</dbReference>
<dbReference type="Gene3D" id="3.40.630.30">
    <property type="match status" value="1"/>
</dbReference>
<dbReference type="EMBL" id="AFCE01000130">
    <property type="protein sequence ID" value="EGL82983.1"/>
    <property type="molecule type" value="Genomic_DNA"/>
</dbReference>
<dbReference type="InterPro" id="IPR050680">
    <property type="entry name" value="YpeA/RimI_acetyltransf"/>
</dbReference>
<keyword evidence="2" id="KW-0963">Cytoplasm</keyword>
<protein>
    <submittedName>
        <fullName evidence="6">Ribosomal-protein-alanine acetyltransferase</fullName>
    </submittedName>
</protein>
<gene>
    <name evidence="6" type="ORF">CathTA2_1482</name>
</gene>
<dbReference type="InterPro" id="IPR000182">
    <property type="entry name" value="GNAT_dom"/>
</dbReference>
<name>F5L6N2_CALTT</name>
<evidence type="ECO:0000259" key="5">
    <source>
        <dbReference type="PROSITE" id="PS51186"/>
    </source>
</evidence>
<dbReference type="eggNOG" id="COG0456">
    <property type="taxonomic scope" value="Bacteria"/>
</dbReference>
<keyword evidence="3 6" id="KW-0808">Transferase</keyword>
<dbReference type="NCBIfam" id="TIGR01575">
    <property type="entry name" value="rimI"/>
    <property type="match status" value="1"/>
</dbReference>
<evidence type="ECO:0000313" key="7">
    <source>
        <dbReference type="Proteomes" id="UP000010716"/>
    </source>
</evidence>
<dbReference type="CDD" id="cd04301">
    <property type="entry name" value="NAT_SF"/>
    <property type="match status" value="1"/>
</dbReference>
<feature type="domain" description="N-acetyltransferase" evidence="5">
    <location>
        <begin position="12"/>
        <end position="157"/>
    </location>
</feature>
<dbReference type="PANTHER" id="PTHR43420:SF44">
    <property type="entry name" value="ACETYLTRANSFERASE YPEA"/>
    <property type="match status" value="1"/>
</dbReference>
<evidence type="ECO:0000256" key="4">
    <source>
        <dbReference type="ARBA" id="ARBA00023315"/>
    </source>
</evidence>
<comment type="similarity">
    <text evidence="1">Belongs to the acetyltransferase family. RimI subfamily.</text>
</comment>
<dbReference type="PANTHER" id="PTHR43420">
    <property type="entry name" value="ACETYLTRANSFERASE"/>
    <property type="match status" value="1"/>
</dbReference>
<comment type="caution">
    <text evidence="6">The sequence shown here is derived from an EMBL/GenBank/DDBJ whole genome shotgun (WGS) entry which is preliminary data.</text>
</comment>
<dbReference type="Pfam" id="PF00583">
    <property type="entry name" value="Acetyltransf_1"/>
    <property type="match status" value="1"/>
</dbReference>